<feature type="transmembrane region" description="Helical" evidence="6">
    <location>
        <begin position="182"/>
        <end position="201"/>
    </location>
</feature>
<dbReference type="Pfam" id="PF07690">
    <property type="entry name" value="MFS_1"/>
    <property type="match status" value="1"/>
</dbReference>
<reference evidence="8 9" key="1">
    <citation type="submission" date="2020-04" db="EMBL/GenBank/DDBJ databases">
        <authorList>
            <person name="Hogendoorn C."/>
        </authorList>
    </citation>
    <scope>NUCLEOTIDE SEQUENCE [LARGE SCALE GENOMIC DNA]</scope>
    <source>
        <strain evidence="8">COOX1</strain>
    </source>
</reference>
<keyword evidence="2" id="KW-0813">Transport</keyword>
<gene>
    <name evidence="8" type="ORF">COOX1_2770</name>
</gene>
<feature type="domain" description="Major facilitator superfamily (MFS) profile" evidence="7">
    <location>
        <begin position="28"/>
        <end position="299"/>
    </location>
</feature>
<feature type="transmembrane region" description="Helical" evidence="6">
    <location>
        <begin position="213"/>
        <end position="233"/>
    </location>
</feature>
<dbReference type="AlphaFoldDB" id="A0A6F9ED51"/>
<dbReference type="CDD" id="cd17321">
    <property type="entry name" value="MFS_MMR_MDR_like"/>
    <property type="match status" value="1"/>
</dbReference>
<feature type="transmembrane region" description="Helical" evidence="6">
    <location>
        <begin position="94"/>
        <end position="113"/>
    </location>
</feature>
<evidence type="ECO:0000259" key="7">
    <source>
        <dbReference type="PROSITE" id="PS50850"/>
    </source>
</evidence>
<sequence>MEQVCEGSMIREGSGGRAPVPRVHKWWVLDNVAVGTFMATLDGSIANVGLPTISNTFHVRLASVQWVITAYLLTICALLPSTGKLSDQLGRGRLYNLGFALFAAGSALCAVSGSVEMLIGMRVVQAVGASLLMANSQGLVATTFGSRERGRALGIIGTTVSLGTLSGPAIGGLLLEHFGWPAIFWVNVPIGVAAFFAGWRILPKERSRVTEPFDVPGAAMFAVGITGLLYAVFGAESRGWTFFPTVGGIVAALLIFCFFICVRCVSPIRCWISACTEFACFPLEAPRRFCRLFHCSASM</sequence>
<feature type="transmembrane region" description="Helical" evidence="6">
    <location>
        <begin position="152"/>
        <end position="170"/>
    </location>
</feature>
<dbReference type="GO" id="GO:0005886">
    <property type="term" value="C:plasma membrane"/>
    <property type="evidence" value="ECO:0007669"/>
    <property type="project" value="UniProtKB-SubCell"/>
</dbReference>
<evidence type="ECO:0000256" key="3">
    <source>
        <dbReference type="ARBA" id="ARBA00022692"/>
    </source>
</evidence>
<dbReference type="PROSITE" id="PS50850">
    <property type="entry name" value="MFS"/>
    <property type="match status" value="1"/>
</dbReference>
<comment type="subcellular location">
    <subcellularLocation>
        <location evidence="1">Cell membrane</location>
        <topology evidence="1">Multi-pass membrane protein</topology>
    </subcellularLocation>
</comment>
<dbReference type="EMBL" id="LR792683">
    <property type="protein sequence ID" value="CAB3395159.1"/>
    <property type="molecule type" value="Genomic_DNA"/>
</dbReference>
<keyword evidence="3 6" id="KW-0812">Transmembrane</keyword>
<protein>
    <submittedName>
        <fullName evidence="8">MFS transporter</fullName>
    </submittedName>
</protein>
<proteinExistence type="predicted"/>
<evidence type="ECO:0000313" key="8">
    <source>
        <dbReference type="EMBL" id="CAB3395159.1"/>
    </source>
</evidence>
<evidence type="ECO:0000256" key="2">
    <source>
        <dbReference type="ARBA" id="ARBA00022448"/>
    </source>
</evidence>
<dbReference type="RefSeq" id="WP_170086221.1">
    <property type="nucleotide sequence ID" value="NZ_CP047971.1"/>
</dbReference>
<dbReference type="PRINTS" id="PR01036">
    <property type="entry name" value="TCRTETB"/>
</dbReference>
<feature type="transmembrane region" description="Helical" evidence="6">
    <location>
        <begin position="239"/>
        <end position="262"/>
    </location>
</feature>
<evidence type="ECO:0000256" key="4">
    <source>
        <dbReference type="ARBA" id="ARBA00022989"/>
    </source>
</evidence>
<dbReference type="SUPFAM" id="SSF103473">
    <property type="entry name" value="MFS general substrate transporter"/>
    <property type="match status" value="1"/>
</dbReference>
<accession>A0A6F9ED51</accession>
<dbReference type="PANTHER" id="PTHR42718:SF9">
    <property type="entry name" value="MAJOR FACILITATOR SUPERFAMILY MULTIDRUG TRANSPORTER MFSC"/>
    <property type="match status" value="1"/>
</dbReference>
<dbReference type="Gene3D" id="1.20.1720.10">
    <property type="entry name" value="Multidrug resistance protein D"/>
    <property type="match status" value="1"/>
</dbReference>
<keyword evidence="5 6" id="KW-0472">Membrane</keyword>
<dbReference type="Proteomes" id="UP000502196">
    <property type="component" value="Chromosome"/>
</dbReference>
<dbReference type="InterPro" id="IPR020846">
    <property type="entry name" value="MFS_dom"/>
</dbReference>
<evidence type="ECO:0000256" key="5">
    <source>
        <dbReference type="ARBA" id="ARBA00023136"/>
    </source>
</evidence>
<organism evidence="8 9">
    <name type="scientific">Kyrpidia spormannii</name>
    <dbReference type="NCBI Taxonomy" id="2055160"/>
    <lineage>
        <taxon>Bacteria</taxon>
        <taxon>Bacillati</taxon>
        <taxon>Bacillota</taxon>
        <taxon>Bacilli</taxon>
        <taxon>Bacillales</taxon>
        <taxon>Alicyclobacillaceae</taxon>
        <taxon>Kyrpidia</taxon>
    </lineage>
</organism>
<dbReference type="PANTHER" id="PTHR42718">
    <property type="entry name" value="MAJOR FACILITATOR SUPERFAMILY MULTIDRUG TRANSPORTER MFSC"/>
    <property type="match status" value="1"/>
</dbReference>
<name>A0A6F9ED51_9BACL</name>
<dbReference type="GO" id="GO:0022857">
    <property type="term" value="F:transmembrane transporter activity"/>
    <property type="evidence" value="ECO:0007669"/>
    <property type="project" value="InterPro"/>
</dbReference>
<keyword evidence="4 6" id="KW-1133">Transmembrane helix</keyword>
<dbReference type="InterPro" id="IPR036259">
    <property type="entry name" value="MFS_trans_sf"/>
</dbReference>
<dbReference type="InterPro" id="IPR011701">
    <property type="entry name" value="MFS"/>
</dbReference>
<evidence type="ECO:0000256" key="1">
    <source>
        <dbReference type="ARBA" id="ARBA00004651"/>
    </source>
</evidence>
<evidence type="ECO:0000256" key="6">
    <source>
        <dbReference type="SAM" id="Phobius"/>
    </source>
</evidence>
<evidence type="ECO:0000313" key="9">
    <source>
        <dbReference type="Proteomes" id="UP000502196"/>
    </source>
</evidence>
<feature type="transmembrane region" description="Helical" evidence="6">
    <location>
        <begin position="64"/>
        <end position="82"/>
    </location>
</feature>